<dbReference type="EMBL" id="JAZDDG010000005">
    <property type="protein sequence ID" value="MEE1976708.1"/>
    <property type="molecule type" value="Genomic_DNA"/>
</dbReference>
<organism evidence="2 3">
    <name type="scientific">Maribacter cobaltidurans</name>
    <dbReference type="NCBI Taxonomy" id="1178778"/>
    <lineage>
        <taxon>Bacteria</taxon>
        <taxon>Pseudomonadati</taxon>
        <taxon>Bacteroidota</taxon>
        <taxon>Flavobacteriia</taxon>
        <taxon>Flavobacteriales</taxon>
        <taxon>Flavobacteriaceae</taxon>
        <taxon>Maribacter</taxon>
    </lineage>
</organism>
<dbReference type="PROSITE" id="PS50206">
    <property type="entry name" value="RHODANESE_3"/>
    <property type="match status" value="1"/>
</dbReference>
<dbReference type="InterPro" id="IPR050229">
    <property type="entry name" value="GlpE_sulfurtransferase"/>
</dbReference>
<evidence type="ECO:0000259" key="1">
    <source>
        <dbReference type="PROSITE" id="PS50206"/>
    </source>
</evidence>
<evidence type="ECO:0000313" key="3">
    <source>
        <dbReference type="Proteomes" id="UP001356308"/>
    </source>
</evidence>
<feature type="domain" description="Rhodanese" evidence="1">
    <location>
        <begin position="31"/>
        <end position="114"/>
    </location>
</feature>
<dbReference type="Gene3D" id="3.40.250.10">
    <property type="entry name" value="Rhodanese-like domain"/>
    <property type="match status" value="1"/>
</dbReference>
<comment type="caution">
    <text evidence="2">The sequence shown here is derived from an EMBL/GenBank/DDBJ whole genome shotgun (WGS) entry which is preliminary data.</text>
</comment>
<sequence>MSFLSSLFGSKISTTDTIVILNKQEYAEAIASKKVQLVDVRTPSEYNSGHIKKAINIDFFNASNFQISFEKLDKSQPIYLYCRSGARSQKAARKLAGMGFSEIYDLQGGYVSWN</sequence>
<proteinExistence type="predicted"/>
<accession>A0ABU7IV48</accession>
<name>A0ABU7IV48_9FLAO</name>
<dbReference type="PANTHER" id="PTHR43031:SF18">
    <property type="entry name" value="RHODANESE-RELATED SULFURTRANSFERASES"/>
    <property type="match status" value="1"/>
</dbReference>
<protein>
    <submittedName>
        <fullName evidence="2">Rhodanese-like domain-containing protein</fullName>
    </submittedName>
</protein>
<dbReference type="InterPro" id="IPR036873">
    <property type="entry name" value="Rhodanese-like_dom_sf"/>
</dbReference>
<evidence type="ECO:0000313" key="2">
    <source>
        <dbReference type="EMBL" id="MEE1976708.1"/>
    </source>
</evidence>
<dbReference type="Proteomes" id="UP001356308">
    <property type="component" value="Unassembled WGS sequence"/>
</dbReference>
<dbReference type="RefSeq" id="WP_272651404.1">
    <property type="nucleotide sequence ID" value="NZ_JAZDDG010000005.1"/>
</dbReference>
<keyword evidence="3" id="KW-1185">Reference proteome</keyword>
<reference evidence="2 3" key="1">
    <citation type="submission" date="2024-01" db="EMBL/GenBank/DDBJ databases">
        <title>Maribacter spp. originated from different algae showed divergent polysaccharides utilization ability.</title>
        <authorList>
            <person name="Wang H."/>
            <person name="Wu Y."/>
        </authorList>
    </citation>
    <scope>NUCLEOTIDE SEQUENCE [LARGE SCALE GENOMIC DNA]</scope>
    <source>
        <strain evidence="2 3">PR1</strain>
    </source>
</reference>
<dbReference type="Pfam" id="PF00581">
    <property type="entry name" value="Rhodanese"/>
    <property type="match status" value="1"/>
</dbReference>
<gene>
    <name evidence="2" type="ORF">V1I91_11550</name>
</gene>
<dbReference type="InterPro" id="IPR001763">
    <property type="entry name" value="Rhodanese-like_dom"/>
</dbReference>
<dbReference type="SMART" id="SM00450">
    <property type="entry name" value="RHOD"/>
    <property type="match status" value="1"/>
</dbReference>
<dbReference type="PANTHER" id="PTHR43031">
    <property type="entry name" value="FAD-DEPENDENT OXIDOREDUCTASE"/>
    <property type="match status" value="1"/>
</dbReference>
<dbReference type="SUPFAM" id="SSF52821">
    <property type="entry name" value="Rhodanese/Cell cycle control phosphatase"/>
    <property type="match status" value="1"/>
</dbReference>
<dbReference type="CDD" id="cd00158">
    <property type="entry name" value="RHOD"/>
    <property type="match status" value="1"/>
</dbReference>